<accession>A0AA86M8V4</accession>
<evidence type="ECO:0000313" key="15">
    <source>
        <dbReference type="Proteomes" id="UP001329151"/>
    </source>
</evidence>
<dbReference type="GO" id="GO:0006629">
    <property type="term" value="P:lipid metabolic process"/>
    <property type="evidence" value="ECO:0007669"/>
    <property type="project" value="InterPro"/>
</dbReference>
<feature type="domain" description="Fatty acid desaturase" evidence="13">
    <location>
        <begin position="112"/>
        <end position="325"/>
    </location>
</feature>
<evidence type="ECO:0000256" key="8">
    <source>
        <dbReference type="ARBA" id="ARBA00023002"/>
    </source>
</evidence>
<feature type="transmembrane region" description="Helical" evidence="12">
    <location>
        <begin position="233"/>
        <end position="260"/>
    </location>
</feature>
<keyword evidence="10" id="KW-0503">Monooxygenase</keyword>
<name>A0AA86M8V4_9BURK</name>
<keyword evidence="15" id="KW-1185">Reference proteome</keyword>
<dbReference type="CDD" id="cd03512">
    <property type="entry name" value="Alkane-hydroxylase"/>
    <property type="match status" value="1"/>
</dbReference>
<evidence type="ECO:0000256" key="11">
    <source>
        <dbReference type="ARBA" id="ARBA00023136"/>
    </source>
</evidence>
<comment type="similarity">
    <text evidence="2">Belongs to the fatty acid desaturase type 1 family. AlkB subfamily.</text>
</comment>
<feature type="transmembrane region" description="Helical" evidence="12">
    <location>
        <begin position="83"/>
        <end position="107"/>
    </location>
</feature>
<organism evidence="14 15">
    <name type="scientific">Limnobacter thiooxidans</name>
    <dbReference type="NCBI Taxonomy" id="131080"/>
    <lineage>
        <taxon>Bacteria</taxon>
        <taxon>Pseudomonadati</taxon>
        <taxon>Pseudomonadota</taxon>
        <taxon>Betaproteobacteria</taxon>
        <taxon>Burkholderiales</taxon>
        <taxon>Burkholderiaceae</taxon>
        <taxon>Limnobacter</taxon>
    </lineage>
</organism>
<keyword evidence="7 12" id="KW-1133">Transmembrane helix</keyword>
<gene>
    <name evidence="14" type="ORF">RGQ30_22150</name>
</gene>
<dbReference type="PANTHER" id="PTHR38674:SF1">
    <property type="entry name" value="ALKANE 1-MONOOXYGENASE 1"/>
    <property type="match status" value="1"/>
</dbReference>
<feature type="transmembrane region" description="Helical" evidence="12">
    <location>
        <begin position="17"/>
        <end position="38"/>
    </location>
</feature>
<evidence type="ECO:0000256" key="3">
    <source>
        <dbReference type="ARBA" id="ARBA00022475"/>
    </source>
</evidence>
<evidence type="ECO:0000256" key="6">
    <source>
        <dbReference type="ARBA" id="ARBA00022723"/>
    </source>
</evidence>
<dbReference type="InterPro" id="IPR033885">
    <property type="entry name" value="AlkB/XylM"/>
</dbReference>
<reference evidence="14 15" key="1">
    <citation type="submission" date="2023-10" db="EMBL/GenBank/DDBJ databases">
        <title>Complete Genome Sequence of Limnobacter thiooxidans CS-K2T, Isolated from freshwater lake sediments in Bavaria, Germany.</title>
        <authorList>
            <person name="Naruki M."/>
            <person name="Watanabe A."/>
            <person name="Warashina T."/>
            <person name="Morita T."/>
            <person name="Arakawa K."/>
        </authorList>
    </citation>
    <scope>NUCLEOTIDE SEQUENCE [LARGE SCALE GENOMIC DNA]</scope>
    <source>
        <strain evidence="14 15">CS-K2</strain>
    </source>
</reference>
<feature type="transmembrane region" description="Helical" evidence="12">
    <location>
        <begin position="44"/>
        <end position="63"/>
    </location>
</feature>
<keyword evidence="8" id="KW-0560">Oxidoreductase</keyword>
<evidence type="ECO:0000256" key="10">
    <source>
        <dbReference type="ARBA" id="ARBA00023033"/>
    </source>
</evidence>
<dbReference type="RefSeq" id="WP_130555836.1">
    <property type="nucleotide sequence ID" value="NZ_AP028947.1"/>
</dbReference>
<dbReference type="GO" id="GO:0046872">
    <property type="term" value="F:metal ion binding"/>
    <property type="evidence" value="ECO:0007669"/>
    <property type="project" value="UniProtKB-KW"/>
</dbReference>
<keyword evidence="5 12" id="KW-0812">Transmembrane</keyword>
<evidence type="ECO:0000256" key="1">
    <source>
        <dbReference type="ARBA" id="ARBA00004429"/>
    </source>
</evidence>
<evidence type="ECO:0000256" key="4">
    <source>
        <dbReference type="ARBA" id="ARBA00022519"/>
    </source>
</evidence>
<feature type="transmembrane region" description="Helical" evidence="12">
    <location>
        <begin position="113"/>
        <end position="133"/>
    </location>
</feature>
<dbReference type="EMBL" id="AP028947">
    <property type="protein sequence ID" value="BET26714.1"/>
    <property type="molecule type" value="Genomic_DNA"/>
</dbReference>
<dbReference type="GO" id="GO:0004497">
    <property type="term" value="F:monooxygenase activity"/>
    <property type="evidence" value="ECO:0007669"/>
    <property type="project" value="UniProtKB-KW"/>
</dbReference>
<evidence type="ECO:0000256" key="9">
    <source>
        <dbReference type="ARBA" id="ARBA00023004"/>
    </source>
</evidence>
<sequence length="386" mass="44235">MTQHTLPAIQYKDPKKYMWLLSVIAPFGAPLGPIMYMYTGHTQWLWAFLAFFYLGLPILDYMFGEDKQNPPEQAVPELENTAYYKVITYLLVPIITFGFLFNVIFLATHDLHWLHWLAVAITTGSLLGFGLNLGHEMGHKKRKLDKALALFTLSLGGYGHFSVEHNRGHHRDVATPEDPATSRMGEHIYEFMLREIPGAFKRAWHLEGERLERAGKSRWNVGNEILQAGAMTVVLYTTLLALFSWPMVPVLAVVAFWGAFQLTSANYIEHYGLMRQKLPNGQYERCAPHHSWNSNHLVSNLVVFQLQRHSDHHANPARSYQSLRDFPELPSLPSGYFGMFLIAYVPPLWFAVMNPRLLAVAGKNAQKINIQPCKRERMIRRYALQA</sequence>
<dbReference type="InterPro" id="IPR005804">
    <property type="entry name" value="FA_desaturase_dom"/>
</dbReference>
<dbReference type="KEGG" id="lto:RGQ30_22150"/>
<keyword evidence="3" id="KW-1003">Cell membrane</keyword>
<comment type="subcellular location">
    <subcellularLocation>
        <location evidence="1">Cell inner membrane</location>
        <topology evidence="1">Multi-pass membrane protein</topology>
    </subcellularLocation>
</comment>
<evidence type="ECO:0000256" key="2">
    <source>
        <dbReference type="ARBA" id="ARBA00010823"/>
    </source>
</evidence>
<proteinExistence type="inferred from homology"/>
<keyword evidence="4" id="KW-0997">Cell inner membrane</keyword>
<evidence type="ECO:0000259" key="13">
    <source>
        <dbReference type="Pfam" id="PF00487"/>
    </source>
</evidence>
<evidence type="ECO:0000313" key="14">
    <source>
        <dbReference type="EMBL" id="BET26714.1"/>
    </source>
</evidence>
<evidence type="ECO:0000256" key="5">
    <source>
        <dbReference type="ARBA" id="ARBA00022692"/>
    </source>
</evidence>
<dbReference type="Proteomes" id="UP001329151">
    <property type="component" value="Chromosome"/>
</dbReference>
<dbReference type="PANTHER" id="PTHR38674">
    <property type="entry name" value="ALKANE 1-MONOOXYGENASE 1"/>
    <property type="match status" value="1"/>
</dbReference>
<keyword evidence="9" id="KW-0408">Iron</keyword>
<keyword evidence="11 12" id="KW-0472">Membrane</keyword>
<keyword evidence="6" id="KW-0479">Metal-binding</keyword>
<evidence type="ECO:0000256" key="12">
    <source>
        <dbReference type="SAM" id="Phobius"/>
    </source>
</evidence>
<feature type="transmembrane region" description="Helical" evidence="12">
    <location>
        <begin position="335"/>
        <end position="353"/>
    </location>
</feature>
<protein>
    <submittedName>
        <fullName evidence="14">Alkane 1-monooxygenase</fullName>
    </submittedName>
</protein>
<dbReference type="GO" id="GO:0005886">
    <property type="term" value="C:plasma membrane"/>
    <property type="evidence" value="ECO:0007669"/>
    <property type="project" value="UniProtKB-SubCell"/>
</dbReference>
<dbReference type="Pfam" id="PF00487">
    <property type="entry name" value="FA_desaturase"/>
    <property type="match status" value="1"/>
</dbReference>
<evidence type="ECO:0000256" key="7">
    <source>
        <dbReference type="ARBA" id="ARBA00022989"/>
    </source>
</evidence>
<dbReference type="AlphaFoldDB" id="A0AA86M8V4"/>